<dbReference type="GO" id="GO:0008270">
    <property type="term" value="F:zinc ion binding"/>
    <property type="evidence" value="ECO:0007669"/>
    <property type="project" value="InterPro"/>
</dbReference>
<dbReference type="GO" id="GO:0004181">
    <property type="term" value="F:metallocarboxypeptidase activity"/>
    <property type="evidence" value="ECO:0007669"/>
    <property type="project" value="InterPro"/>
</dbReference>
<dbReference type="RefSeq" id="WP_190134706.1">
    <property type="nucleotide sequence ID" value="NZ_BNBT01000010.1"/>
</dbReference>
<evidence type="ECO:0000313" key="4">
    <source>
        <dbReference type="EMBL" id="GHE43478.1"/>
    </source>
</evidence>
<name>A0A919DFM9_9ACTN</name>
<reference evidence="4" key="2">
    <citation type="submission" date="2020-09" db="EMBL/GenBank/DDBJ databases">
        <authorList>
            <person name="Sun Q."/>
            <person name="Ohkuma M."/>
        </authorList>
    </citation>
    <scope>NUCLEOTIDE SEQUENCE</scope>
    <source>
        <strain evidence="4">JCM 4784</strain>
    </source>
</reference>
<feature type="active site" description="Proton donor/acceptor" evidence="1">
    <location>
        <position position="289"/>
    </location>
</feature>
<feature type="domain" description="Peptidase M14" evidence="3">
    <location>
        <begin position="1"/>
        <end position="313"/>
    </location>
</feature>
<protein>
    <recommendedName>
        <fullName evidence="3">Peptidase M14 domain-containing protein</fullName>
    </recommendedName>
</protein>
<dbReference type="Gene3D" id="3.40.630.10">
    <property type="entry name" value="Zn peptidases"/>
    <property type="match status" value="1"/>
</dbReference>
<keyword evidence="5" id="KW-1185">Reference proteome</keyword>
<evidence type="ECO:0000256" key="1">
    <source>
        <dbReference type="PROSITE-ProRule" id="PRU01379"/>
    </source>
</evidence>
<accession>A0A919DFM9</accession>
<evidence type="ECO:0000259" key="3">
    <source>
        <dbReference type="PROSITE" id="PS52035"/>
    </source>
</evidence>
<gene>
    <name evidence="4" type="ORF">GCM10018785_11280</name>
</gene>
<evidence type="ECO:0000313" key="5">
    <source>
        <dbReference type="Proteomes" id="UP000608024"/>
    </source>
</evidence>
<dbReference type="GO" id="GO:0006508">
    <property type="term" value="P:proteolysis"/>
    <property type="evidence" value="ECO:0007669"/>
    <property type="project" value="InterPro"/>
</dbReference>
<dbReference type="InterPro" id="IPR000834">
    <property type="entry name" value="Peptidase_M14"/>
</dbReference>
<comment type="similarity">
    <text evidence="1">Belongs to the peptidase M14 family.</text>
</comment>
<feature type="region of interest" description="Disordered" evidence="2">
    <location>
        <begin position="203"/>
        <end position="254"/>
    </location>
</feature>
<dbReference type="PROSITE" id="PS52035">
    <property type="entry name" value="PEPTIDASE_M14"/>
    <property type="match status" value="1"/>
</dbReference>
<dbReference type="EMBL" id="BNBT01000010">
    <property type="protein sequence ID" value="GHE43478.1"/>
    <property type="molecule type" value="Genomic_DNA"/>
</dbReference>
<dbReference type="AlphaFoldDB" id="A0A919DFM9"/>
<comment type="caution">
    <text evidence="4">The sequence shown here is derived from an EMBL/GenBank/DDBJ whole genome shotgun (WGS) entry which is preliminary data.</text>
</comment>
<reference evidence="4" key="1">
    <citation type="journal article" date="2014" name="Int. J. Syst. Evol. Microbiol.">
        <title>Complete genome sequence of Corynebacterium casei LMG S-19264T (=DSM 44701T), isolated from a smear-ripened cheese.</title>
        <authorList>
            <consortium name="US DOE Joint Genome Institute (JGI-PGF)"/>
            <person name="Walter F."/>
            <person name="Albersmeier A."/>
            <person name="Kalinowski J."/>
            <person name="Ruckert C."/>
        </authorList>
    </citation>
    <scope>NUCLEOTIDE SEQUENCE</scope>
    <source>
        <strain evidence="4">JCM 4784</strain>
    </source>
</reference>
<dbReference type="Pfam" id="PF00246">
    <property type="entry name" value="Peptidase_M14"/>
    <property type="match status" value="1"/>
</dbReference>
<sequence length="442" mass="46866">MRGLAAANPAACRITTAGVSRGGEPLLLLTLGHGPLRLLIVGGAHPNEPVGQATVVALAEHVLAHPSAREDATWYVLPSSDPDGALLNESWYARTWPPTLESYHRGFYRPAAEDQPEAAFPAARGGPVALPETRALMTVVDTVRPDAMVSLHNADSGGSFYVTTRAEAALVSLLSDCAARHDLPVARLPADCVDWPSPGPGVFVLPPPAPPRTAATDRTEGSDGPENTAATKGTARTEDTAGTERAAGTAGAEDTAGTVNAEGIAEWRPAGATSVHYAAHHGCLGLYPEVPMWRTEPVELPTAEGVRHLLAAAGFLTGVVERTAAVTGATPFLPAVRDTLKGMRLVARLARWQPPQAGDQDLHLLLPLRAAGMLLRHLNTQLDATTAPPPHLLAERLLLREHFDRWLRKTETILRPRPRPLSQVVGFQLDTILGTASLLSPE</sequence>
<organism evidence="4 5">
    <name type="scientific">Streptomyces longispororuber</name>
    <dbReference type="NCBI Taxonomy" id="68230"/>
    <lineage>
        <taxon>Bacteria</taxon>
        <taxon>Bacillati</taxon>
        <taxon>Actinomycetota</taxon>
        <taxon>Actinomycetes</taxon>
        <taxon>Kitasatosporales</taxon>
        <taxon>Streptomycetaceae</taxon>
        <taxon>Streptomyces</taxon>
    </lineage>
</organism>
<proteinExistence type="inferred from homology"/>
<feature type="compositionally biased region" description="Low complexity" evidence="2">
    <location>
        <begin position="243"/>
        <end position="254"/>
    </location>
</feature>
<dbReference type="SUPFAM" id="SSF53187">
    <property type="entry name" value="Zn-dependent exopeptidases"/>
    <property type="match status" value="1"/>
</dbReference>
<evidence type="ECO:0000256" key="2">
    <source>
        <dbReference type="SAM" id="MobiDB-lite"/>
    </source>
</evidence>
<dbReference type="Proteomes" id="UP000608024">
    <property type="component" value="Unassembled WGS sequence"/>
</dbReference>